<reference evidence="2 3" key="1">
    <citation type="submission" date="2016-11" db="EMBL/GenBank/DDBJ databases">
        <authorList>
            <person name="Jaros S."/>
            <person name="Januszkiewicz K."/>
            <person name="Wedrychowicz H."/>
        </authorList>
    </citation>
    <scope>NUCLEOTIDE SEQUENCE [LARGE SCALE GENOMIC DNA]</scope>
    <source>
        <strain evidence="2 3">DSM 24787</strain>
    </source>
</reference>
<keyword evidence="3" id="KW-1185">Reference proteome</keyword>
<name>A0A1N6DGV6_9BACT</name>
<evidence type="ECO:0000313" key="3">
    <source>
        <dbReference type="Proteomes" id="UP000185003"/>
    </source>
</evidence>
<feature type="transmembrane region" description="Helical" evidence="1">
    <location>
        <begin position="6"/>
        <end position="24"/>
    </location>
</feature>
<gene>
    <name evidence="2" type="ORF">SAMN04488055_0736</name>
</gene>
<organism evidence="2 3">
    <name type="scientific">Chitinophaga niabensis</name>
    <dbReference type="NCBI Taxonomy" id="536979"/>
    <lineage>
        <taxon>Bacteria</taxon>
        <taxon>Pseudomonadati</taxon>
        <taxon>Bacteroidota</taxon>
        <taxon>Chitinophagia</taxon>
        <taxon>Chitinophagales</taxon>
        <taxon>Chitinophagaceae</taxon>
        <taxon>Chitinophaga</taxon>
    </lineage>
</organism>
<dbReference type="RefSeq" id="WP_074237943.1">
    <property type="nucleotide sequence ID" value="NZ_FSRA01000001.1"/>
</dbReference>
<keyword evidence="1" id="KW-1133">Transmembrane helix</keyword>
<keyword evidence="1" id="KW-0812">Transmembrane</keyword>
<sequence>MTPFTLLAIAAAAFFVAHVLLLFTSFGKSGYNKTKYFWSHLTLWICGALAFAMALLFAGKGESDIIDVFDTPVKRWLIIVVVLVLSAVAHTVVKLLVMPRYQSR</sequence>
<keyword evidence="1" id="KW-0472">Membrane</keyword>
<dbReference type="STRING" id="536979.SAMN04488055_0736"/>
<protein>
    <submittedName>
        <fullName evidence="2">Uncharacterized protein</fullName>
    </submittedName>
</protein>
<evidence type="ECO:0000313" key="2">
    <source>
        <dbReference type="EMBL" id="SIN70025.1"/>
    </source>
</evidence>
<feature type="transmembrane region" description="Helical" evidence="1">
    <location>
        <begin position="76"/>
        <end position="97"/>
    </location>
</feature>
<feature type="transmembrane region" description="Helical" evidence="1">
    <location>
        <begin position="36"/>
        <end position="56"/>
    </location>
</feature>
<proteinExistence type="predicted"/>
<dbReference type="AlphaFoldDB" id="A0A1N6DGV6"/>
<dbReference type="Proteomes" id="UP000185003">
    <property type="component" value="Unassembled WGS sequence"/>
</dbReference>
<evidence type="ECO:0000256" key="1">
    <source>
        <dbReference type="SAM" id="Phobius"/>
    </source>
</evidence>
<dbReference type="EMBL" id="FSRA01000001">
    <property type="protein sequence ID" value="SIN70025.1"/>
    <property type="molecule type" value="Genomic_DNA"/>
</dbReference>
<accession>A0A1N6DGV6</accession>